<evidence type="ECO:0000313" key="1">
    <source>
        <dbReference type="EMBL" id="CAK0796518.1"/>
    </source>
</evidence>
<feature type="non-terminal residue" evidence="1">
    <location>
        <position position="1"/>
    </location>
</feature>
<gene>
    <name evidence="1" type="ORF">PCOR1329_LOCUS5889</name>
</gene>
<protein>
    <submittedName>
        <fullName evidence="1">Uncharacterized protein</fullName>
    </submittedName>
</protein>
<dbReference type="Proteomes" id="UP001189429">
    <property type="component" value="Unassembled WGS sequence"/>
</dbReference>
<dbReference type="EMBL" id="CAUYUJ010001560">
    <property type="protein sequence ID" value="CAK0796518.1"/>
    <property type="molecule type" value="Genomic_DNA"/>
</dbReference>
<sequence length="73" mass="8587">VVNHSVGEITNDRKFTTNRMELQWSLIKRWARMRYDAAAAGLIKLHWSLIKFRTHIKVIEQEVPFAAFVTAFQ</sequence>
<proteinExistence type="predicted"/>
<reference evidence="1" key="1">
    <citation type="submission" date="2023-10" db="EMBL/GenBank/DDBJ databases">
        <authorList>
            <person name="Chen Y."/>
            <person name="Shah S."/>
            <person name="Dougan E. K."/>
            <person name="Thang M."/>
            <person name="Chan C."/>
        </authorList>
    </citation>
    <scope>NUCLEOTIDE SEQUENCE [LARGE SCALE GENOMIC DNA]</scope>
</reference>
<organism evidence="1 2">
    <name type="scientific">Prorocentrum cordatum</name>
    <dbReference type="NCBI Taxonomy" id="2364126"/>
    <lineage>
        <taxon>Eukaryota</taxon>
        <taxon>Sar</taxon>
        <taxon>Alveolata</taxon>
        <taxon>Dinophyceae</taxon>
        <taxon>Prorocentrales</taxon>
        <taxon>Prorocentraceae</taxon>
        <taxon>Prorocentrum</taxon>
    </lineage>
</organism>
<name>A0ABN9PWN3_9DINO</name>
<accession>A0ABN9PWN3</accession>
<keyword evidence="2" id="KW-1185">Reference proteome</keyword>
<comment type="caution">
    <text evidence="1">The sequence shown here is derived from an EMBL/GenBank/DDBJ whole genome shotgun (WGS) entry which is preliminary data.</text>
</comment>
<evidence type="ECO:0000313" key="2">
    <source>
        <dbReference type="Proteomes" id="UP001189429"/>
    </source>
</evidence>
<feature type="non-terminal residue" evidence="1">
    <location>
        <position position="73"/>
    </location>
</feature>